<dbReference type="eggNOG" id="ENOG502QSJY">
    <property type="taxonomic scope" value="Eukaryota"/>
</dbReference>
<evidence type="ECO:0000313" key="6">
    <source>
        <dbReference type="EMBL" id="EJD39569.1"/>
    </source>
</evidence>
<dbReference type="OMA" id="EQIWTTC"/>
<gene>
    <name evidence="6" type="ORF">AURDEDRAFT_171378</name>
</gene>
<dbReference type="KEGG" id="adl:AURDEDRAFT_171378"/>
<accession>J0D1D8</accession>
<dbReference type="AlphaFoldDB" id="J0D1D8"/>
<organism evidence="6 7">
    <name type="scientific">Auricularia subglabra (strain TFB-10046 / SS5)</name>
    <name type="common">White-rot fungus</name>
    <name type="synonym">Auricularia delicata (strain TFB10046)</name>
    <dbReference type="NCBI Taxonomy" id="717982"/>
    <lineage>
        <taxon>Eukaryota</taxon>
        <taxon>Fungi</taxon>
        <taxon>Dikarya</taxon>
        <taxon>Basidiomycota</taxon>
        <taxon>Agaricomycotina</taxon>
        <taxon>Agaricomycetes</taxon>
        <taxon>Auriculariales</taxon>
        <taxon>Auriculariaceae</taxon>
        <taxon>Auricularia</taxon>
    </lineage>
</organism>
<dbReference type="InterPro" id="IPR008397">
    <property type="entry name" value="Alginate_lyase_dom"/>
</dbReference>
<dbReference type="InterPro" id="IPR008929">
    <property type="entry name" value="Chondroitin_lyas"/>
</dbReference>
<feature type="transmembrane region" description="Helical" evidence="3">
    <location>
        <begin position="456"/>
        <end position="477"/>
    </location>
</feature>
<dbReference type="OrthoDB" id="63533at2759"/>
<protein>
    <submittedName>
        <fullName evidence="6">Chondroitin AC/alginate lyase</fullName>
    </submittedName>
</protein>
<proteinExistence type="predicted"/>
<evidence type="ECO:0000256" key="1">
    <source>
        <dbReference type="ARBA" id="ARBA00022729"/>
    </source>
</evidence>
<evidence type="ECO:0000256" key="3">
    <source>
        <dbReference type="SAM" id="Phobius"/>
    </source>
</evidence>
<name>J0D1D8_AURST</name>
<feature type="domain" description="Alginate lyase" evidence="5">
    <location>
        <begin position="72"/>
        <end position="359"/>
    </location>
</feature>
<feature type="chain" id="PRO_5003732504" evidence="4">
    <location>
        <begin position="23"/>
        <end position="481"/>
    </location>
</feature>
<dbReference type="SUPFAM" id="SSF48230">
    <property type="entry name" value="Chondroitin AC/alginate lyase"/>
    <property type="match status" value="1"/>
</dbReference>
<sequence length="481" mass="53433">MSLARALVPVIAFSAAAHAVASWDSFISYDNEFVDPDIILSKPWTKDHRTADAAQSIVAWADALYNQGPWSVTYKNIAAPTGDKHDYMSWAPYWWPDCSNVGNKTELTPQQIWVTCPYKDRDGQFVPDVRLINDTGAFAGMSDAVFYNTLAWQITGKEAYAKKAVTDMRTWFIDEDTFMNPNLNFSQVHRGPGVQKGDHCGVLDMKTISKVGSAILLMRKAKFAGWTADDDTKFNSWAKQFIGWLETHPFGHDEGTAPNNHGTYFYNTMVTCQILTGNMTGARHYLDRYFTTQYLNQIDANGEQPYEVVRSRRYHYRAYGLGATIINAKLAQYIGYNVWNLTTSKGGTIQKAADWAMTFDPASTNETTSAPAEELYQHVAAVASVYGDPDGKYASFLASKNPDYPQSPFFLWNQPLALPANYTVSRTVNVTGEPGGTIEPKEGQALGRESAGVHGALMPTLTIVLAVVIFQLARFAVAHRV</sequence>
<keyword evidence="7" id="KW-1185">Reference proteome</keyword>
<dbReference type="GO" id="GO:0016829">
    <property type="term" value="F:lyase activity"/>
    <property type="evidence" value="ECO:0007669"/>
    <property type="project" value="UniProtKB-KW"/>
</dbReference>
<evidence type="ECO:0000259" key="5">
    <source>
        <dbReference type="Pfam" id="PF05426"/>
    </source>
</evidence>
<keyword evidence="3" id="KW-0812">Transmembrane</keyword>
<evidence type="ECO:0000256" key="4">
    <source>
        <dbReference type="SAM" id="SignalP"/>
    </source>
</evidence>
<dbReference type="InParanoid" id="J0D1D8"/>
<keyword evidence="3" id="KW-0472">Membrane</keyword>
<feature type="signal peptide" evidence="4">
    <location>
        <begin position="1"/>
        <end position="22"/>
    </location>
</feature>
<dbReference type="Gene3D" id="1.50.10.100">
    <property type="entry name" value="Chondroitin AC/alginate lyase"/>
    <property type="match status" value="1"/>
</dbReference>
<keyword evidence="3" id="KW-1133">Transmembrane helix</keyword>
<evidence type="ECO:0000313" key="7">
    <source>
        <dbReference type="Proteomes" id="UP000006514"/>
    </source>
</evidence>
<dbReference type="EMBL" id="JH687812">
    <property type="protein sequence ID" value="EJD39569.1"/>
    <property type="molecule type" value="Genomic_DNA"/>
</dbReference>
<dbReference type="Proteomes" id="UP000006514">
    <property type="component" value="Unassembled WGS sequence"/>
</dbReference>
<evidence type="ECO:0000256" key="2">
    <source>
        <dbReference type="ARBA" id="ARBA00023239"/>
    </source>
</evidence>
<dbReference type="Pfam" id="PF05426">
    <property type="entry name" value="Alginate_lyase"/>
    <property type="match status" value="1"/>
</dbReference>
<keyword evidence="2 6" id="KW-0456">Lyase</keyword>
<keyword evidence="1 4" id="KW-0732">Signal</keyword>
<dbReference type="GO" id="GO:0042597">
    <property type="term" value="C:periplasmic space"/>
    <property type="evidence" value="ECO:0007669"/>
    <property type="project" value="InterPro"/>
</dbReference>
<reference evidence="7" key="1">
    <citation type="journal article" date="2012" name="Science">
        <title>The Paleozoic origin of enzymatic lignin decomposition reconstructed from 31 fungal genomes.</title>
        <authorList>
            <person name="Floudas D."/>
            <person name="Binder M."/>
            <person name="Riley R."/>
            <person name="Barry K."/>
            <person name="Blanchette R.A."/>
            <person name="Henrissat B."/>
            <person name="Martinez A.T."/>
            <person name="Otillar R."/>
            <person name="Spatafora J.W."/>
            <person name="Yadav J.S."/>
            <person name="Aerts A."/>
            <person name="Benoit I."/>
            <person name="Boyd A."/>
            <person name="Carlson A."/>
            <person name="Copeland A."/>
            <person name="Coutinho P.M."/>
            <person name="de Vries R.P."/>
            <person name="Ferreira P."/>
            <person name="Findley K."/>
            <person name="Foster B."/>
            <person name="Gaskell J."/>
            <person name="Glotzer D."/>
            <person name="Gorecki P."/>
            <person name="Heitman J."/>
            <person name="Hesse C."/>
            <person name="Hori C."/>
            <person name="Igarashi K."/>
            <person name="Jurgens J.A."/>
            <person name="Kallen N."/>
            <person name="Kersten P."/>
            <person name="Kohler A."/>
            <person name="Kuees U."/>
            <person name="Kumar T.K.A."/>
            <person name="Kuo A."/>
            <person name="LaButti K."/>
            <person name="Larrondo L.F."/>
            <person name="Lindquist E."/>
            <person name="Ling A."/>
            <person name="Lombard V."/>
            <person name="Lucas S."/>
            <person name="Lundell T."/>
            <person name="Martin R."/>
            <person name="McLaughlin D.J."/>
            <person name="Morgenstern I."/>
            <person name="Morin E."/>
            <person name="Murat C."/>
            <person name="Nagy L.G."/>
            <person name="Nolan M."/>
            <person name="Ohm R.A."/>
            <person name="Patyshakuliyeva A."/>
            <person name="Rokas A."/>
            <person name="Ruiz-Duenas F.J."/>
            <person name="Sabat G."/>
            <person name="Salamov A."/>
            <person name="Samejima M."/>
            <person name="Schmutz J."/>
            <person name="Slot J.C."/>
            <person name="St John F."/>
            <person name="Stenlid J."/>
            <person name="Sun H."/>
            <person name="Sun S."/>
            <person name="Syed K."/>
            <person name="Tsang A."/>
            <person name="Wiebenga A."/>
            <person name="Young D."/>
            <person name="Pisabarro A."/>
            <person name="Eastwood D.C."/>
            <person name="Martin F."/>
            <person name="Cullen D."/>
            <person name="Grigoriev I.V."/>
            <person name="Hibbett D.S."/>
        </authorList>
    </citation>
    <scope>NUCLEOTIDE SEQUENCE [LARGE SCALE GENOMIC DNA]</scope>
    <source>
        <strain evidence="7">TFB10046</strain>
    </source>
</reference>